<sequence>MPFSGAPFDPVPQHLTIWEWLFEDHRRDVRTNAFTDALSTERVTFETLKTYATSASISLALDHALKAKEKVAIVCRSSVWYPVAVFAAIRLGAVVVPLPHEAKPPDYEYFLKTCGAKLVFVDESTVDLVRPACARLNLGPESIMSVDGSVKGLKSLQTLIGDGGSLGRQEEVSYWQLSSTQTNDKTCAYLAFSSGTTGLPKAVMISHANVISQCLQMQIMELGTGVPLLAPLPFYHITGLAQFLHLPILFDQETILLSKFNMEAMMSAITRYKCGELWLVPPILIRMVNENVAQKYDLSCVKQFNTGAAPLSPQVIEKLSKDFPNVRLRQGWGMTESCSCITTTPKDLQTYENAHKIWARGPQVTMGYLNNEKATRDTFDQDGYLHTGDLGMMGRDGFITIHDRIKEMIKVKGHGVAPAELEDTLHGHAKVADVAVIGIPDEYSGEVPKAFVVLKPDVSKSQETIEELQKHVEEAKARYMWLRGGIEFIDEIPKSASGKILRRALRESEKKKAAQRGGKARL</sequence>
<organism evidence="5 6">
    <name type="scientific">Colletotrichum karsti</name>
    <dbReference type="NCBI Taxonomy" id="1095194"/>
    <lineage>
        <taxon>Eukaryota</taxon>
        <taxon>Fungi</taxon>
        <taxon>Dikarya</taxon>
        <taxon>Ascomycota</taxon>
        <taxon>Pezizomycotina</taxon>
        <taxon>Sordariomycetes</taxon>
        <taxon>Hypocreomycetidae</taxon>
        <taxon>Glomerellales</taxon>
        <taxon>Glomerellaceae</taxon>
        <taxon>Colletotrichum</taxon>
        <taxon>Colletotrichum boninense species complex</taxon>
    </lineage>
</organism>
<accession>A0A9P6HZ68</accession>
<evidence type="ECO:0000313" key="6">
    <source>
        <dbReference type="Proteomes" id="UP000781932"/>
    </source>
</evidence>
<dbReference type="Pfam" id="PF13193">
    <property type="entry name" value="AMP-binding_C"/>
    <property type="match status" value="1"/>
</dbReference>
<evidence type="ECO:0000259" key="4">
    <source>
        <dbReference type="Pfam" id="PF13193"/>
    </source>
</evidence>
<evidence type="ECO:0000313" key="5">
    <source>
        <dbReference type="EMBL" id="KAF9874298.1"/>
    </source>
</evidence>
<gene>
    <name evidence="5" type="ORF">CkaCkLH20_08281</name>
</gene>
<dbReference type="Proteomes" id="UP000781932">
    <property type="component" value="Unassembled WGS sequence"/>
</dbReference>
<dbReference type="PANTHER" id="PTHR24096:SF149">
    <property type="entry name" value="AMP-BINDING DOMAIN-CONTAINING PROTEIN-RELATED"/>
    <property type="match status" value="1"/>
</dbReference>
<dbReference type="GO" id="GO:0016405">
    <property type="term" value="F:CoA-ligase activity"/>
    <property type="evidence" value="ECO:0007669"/>
    <property type="project" value="TreeGrafter"/>
</dbReference>
<dbReference type="GeneID" id="62164070"/>
<dbReference type="PROSITE" id="PS00455">
    <property type="entry name" value="AMP_BINDING"/>
    <property type="match status" value="1"/>
</dbReference>
<evidence type="ECO:0000256" key="1">
    <source>
        <dbReference type="ARBA" id="ARBA00006432"/>
    </source>
</evidence>
<comment type="caution">
    <text evidence="5">The sequence shown here is derived from an EMBL/GenBank/DDBJ whole genome shotgun (WGS) entry which is preliminary data.</text>
</comment>
<dbReference type="Gene3D" id="3.30.300.30">
    <property type="match status" value="1"/>
</dbReference>
<dbReference type="InterPro" id="IPR045851">
    <property type="entry name" value="AMP-bd_C_sf"/>
</dbReference>
<dbReference type="EMBL" id="JAATWM020000027">
    <property type="protein sequence ID" value="KAF9874298.1"/>
    <property type="molecule type" value="Genomic_DNA"/>
</dbReference>
<dbReference type="SUPFAM" id="SSF56801">
    <property type="entry name" value="Acetyl-CoA synthetase-like"/>
    <property type="match status" value="1"/>
</dbReference>
<dbReference type="Pfam" id="PF00501">
    <property type="entry name" value="AMP-binding"/>
    <property type="match status" value="1"/>
</dbReference>
<protein>
    <submittedName>
        <fullName evidence="5">4-coumarate- ligase</fullName>
    </submittedName>
</protein>
<dbReference type="Gene3D" id="3.40.50.12780">
    <property type="entry name" value="N-terminal domain of ligase-like"/>
    <property type="match status" value="1"/>
</dbReference>
<keyword evidence="2 5" id="KW-0436">Ligase</keyword>
<dbReference type="InterPro" id="IPR025110">
    <property type="entry name" value="AMP-bd_C"/>
</dbReference>
<keyword evidence="6" id="KW-1185">Reference proteome</keyword>
<reference evidence="5" key="2">
    <citation type="submission" date="2020-11" db="EMBL/GenBank/DDBJ databases">
        <title>Whole genome sequencing of Colletotrichum sp.</title>
        <authorList>
            <person name="Li H."/>
        </authorList>
    </citation>
    <scope>NUCLEOTIDE SEQUENCE</scope>
    <source>
        <strain evidence="5">CkLH20</strain>
    </source>
</reference>
<comment type="similarity">
    <text evidence="1">Belongs to the ATP-dependent AMP-binding enzyme family.</text>
</comment>
<dbReference type="InterPro" id="IPR020845">
    <property type="entry name" value="AMP-binding_CS"/>
</dbReference>
<feature type="domain" description="AMP-dependent synthetase/ligase" evidence="3">
    <location>
        <begin position="33"/>
        <end position="345"/>
    </location>
</feature>
<dbReference type="OrthoDB" id="6509636at2759"/>
<evidence type="ECO:0000256" key="2">
    <source>
        <dbReference type="ARBA" id="ARBA00022598"/>
    </source>
</evidence>
<feature type="domain" description="AMP-binding enzyme C-terminal" evidence="4">
    <location>
        <begin position="420"/>
        <end position="499"/>
    </location>
</feature>
<evidence type="ECO:0000259" key="3">
    <source>
        <dbReference type="Pfam" id="PF00501"/>
    </source>
</evidence>
<dbReference type="PANTHER" id="PTHR24096">
    <property type="entry name" value="LONG-CHAIN-FATTY-ACID--COA LIGASE"/>
    <property type="match status" value="1"/>
</dbReference>
<dbReference type="InterPro" id="IPR000873">
    <property type="entry name" value="AMP-dep_synth/lig_dom"/>
</dbReference>
<dbReference type="AlphaFoldDB" id="A0A9P6HZ68"/>
<dbReference type="RefSeq" id="XP_038743759.1">
    <property type="nucleotide sequence ID" value="XM_038890996.1"/>
</dbReference>
<reference evidence="5" key="1">
    <citation type="submission" date="2020-03" db="EMBL/GenBank/DDBJ databases">
        <authorList>
            <person name="He L."/>
        </authorList>
    </citation>
    <scope>NUCLEOTIDE SEQUENCE</scope>
    <source>
        <strain evidence="5">CkLH20</strain>
    </source>
</reference>
<proteinExistence type="inferred from homology"/>
<dbReference type="InterPro" id="IPR042099">
    <property type="entry name" value="ANL_N_sf"/>
</dbReference>
<name>A0A9P6HZ68_9PEZI</name>